<accession>A0A3Q1G939</accession>
<protein>
    <recommendedName>
        <fullName evidence="2">R3H domain-containing protein</fullName>
    </recommendedName>
</protein>
<reference evidence="3" key="1">
    <citation type="submission" date="2025-08" db="UniProtKB">
        <authorList>
            <consortium name="Ensembl"/>
        </authorList>
    </citation>
    <scope>IDENTIFICATION</scope>
</reference>
<dbReference type="InterPro" id="IPR001374">
    <property type="entry name" value="R3H_dom"/>
</dbReference>
<evidence type="ECO:0000313" key="4">
    <source>
        <dbReference type="Proteomes" id="UP000257200"/>
    </source>
</evidence>
<evidence type="ECO:0000313" key="3">
    <source>
        <dbReference type="Ensembl" id="ENSAPOP00000027066.1"/>
    </source>
</evidence>
<dbReference type="Gene3D" id="3.30.1370.50">
    <property type="entry name" value="R3H-like domain"/>
    <property type="match status" value="1"/>
</dbReference>
<name>A0A3Q1G939_9TELE</name>
<evidence type="ECO:0000259" key="2">
    <source>
        <dbReference type="Pfam" id="PF01424"/>
    </source>
</evidence>
<feature type="compositionally biased region" description="Polar residues" evidence="1">
    <location>
        <begin position="1"/>
        <end position="27"/>
    </location>
</feature>
<feature type="region of interest" description="Disordered" evidence="1">
    <location>
        <begin position="1"/>
        <end position="29"/>
    </location>
</feature>
<dbReference type="AlphaFoldDB" id="A0A3Q1G939"/>
<dbReference type="GO" id="GO:0003676">
    <property type="term" value="F:nucleic acid binding"/>
    <property type="evidence" value="ECO:0007669"/>
    <property type="project" value="InterPro"/>
</dbReference>
<dbReference type="GeneTree" id="ENSGT00910000148877"/>
<organism evidence="3 4">
    <name type="scientific">Acanthochromis polyacanthus</name>
    <name type="common">spiny chromis</name>
    <dbReference type="NCBI Taxonomy" id="80966"/>
    <lineage>
        <taxon>Eukaryota</taxon>
        <taxon>Metazoa</taxon>
        <taxon>Chordata</taxon>
        <taxon>Craniata</taxon>
        <taxon>Vertebrata</taxon>
        <taxon>Euteleostomi</taxon>
        <taxon>Actinopterygii</taxon>
        <taxon>Neopterygii</taxon>
        <taxon>Teleostei</taxon>
        <taxon>Neoteleostei</taxon>
        <taxon>Acanthomorphata</taxon>
        <taxon>Ovalentaria</taxon>
        <taxon>Pomacentridae</taxon>
        <taxon>Acanthochromis</taxon>
    </lineage>
</organism>
<evidence type="ECO:0000256" key="1">
    <source>
        <dbReference type="SAM" id="MobiDB-lite"/>
    </source>
</evidence>
<dbReference type="Proteomes" id="UP000257200">
    <property type="component" value="Unplaced"/>
</dbReference>
<keyword evidence="4" id="KW-1185">Reference proteome</keyword>
<dbReference type="SUPFAM" id="SSF82708">
    <property type="entry name" value="R3H domain"/>
    <property type="match status" value="1"/>
</dbReference>
<dbReference type="InParanoid" id="A0A3Q1G939"/>
<dbReference type="Ensembl" id="ENSAPOT00000002150.1">
    <property type="protein sequence ID" value="ENSAPOP00000027066.1"/>
    <property type="gene ID" value="ENSAPOG00000011336.1"/>
</dbReference>
<dbReference type="STRING" id="80966.ENSAPOP00000027066"/>
<dbReference type="InterPro" id="IPR036867">
    <property type="entry name" value="R3H_dom_sf"/>
</dbReference>
<feature type="domain" description="R3H" evidence="2">
    <location>
        <begin position="39"/>
        <end position="85"/>
    </location>
</feature>
<dbReference type="Pfam" id="PF01424">
    <property type="entry name" value="R3H"/>
    <property type="match status" value="1"/>
</dbReference>
<reference evidence="3" key="2">
    <citation type="submission" date="2025-09" db="UniProtKB">
        <authorList>
            <consortium name="Ensembl"/>
        </authorList>
    </citation>
    <scope>IDENTIFICATION</scope>
</reference>
<sequence>MSNAGGASQKPARSQKTSPHGSSYSSTKEIHIDEEVKIAVNLSLESFRYNDQKEMTFPSSLTSVERAFIHRMAQSLGYISKSKGDKIASSPSERRMGQINLTLTYPSHSPTILCISSAVFFRGFPLARGNAQTC</sequence>
<proteinExistence type="predicted"/>